<keyword evidence="4" id="KW-0472">Membrane</keyword>
<sequence>MSHQEPIRHPPRPRARWLLPAALVLAGALGVAAWSSLADLDATLSAAVRQALSGVGRDAGLTIQVGEAALALPSAVRIAPVQLELRDGGQVYAPGVTVGVDVPAAIAHPRRPARSVRRVEASGVVVRPAQVGPDQEPSPGEPPSDETPPGLAARVARIRQLLVDGLHQLPMAVAWLEVGDSLSWGLDGVWEEPGPAPGEWVRTPWRSAGELQALGPGRVQAEGTVELGSVRADFLAVVSGAGVELRRLTIAQEGLVATASGSTRLADDETLQVALSGRLEWTSLAGGSGRLQVDWRTDGAWDAEGLPPVEVDARVGPASVDGGPWGAMLAGLRLEGQVRQDADGLRLIGGSLRKREARGAVIGHVADAWPHAVVLDFEVAGLQPGEDLPWWSGYAVSSVAARGRLTGSLTGPWRVDGDLQTPAGRLLGLAVGGATAHVVADVTAGQATVDEIVAAAGSGILTLGGQLRWGASAPAVAGEPSRVWLALTGKLEGVASTEVLTALQSLRGSEGAPSGRMVGPAGPRGEVAGDLAMELAWVAPGRRAGSGSRAPVLARVSFDGPDGSIEVVREQGGGYRIAGDLINLGGRALRPWLRTWRGYAAFTGSLVDGTLAGQVRADRLGLAGYELGTLQATVRFEDGSWHVEEASLQGGDVEGTMALRLAADLQTGQASLRLRQRPESGVSAAVEGSLRLASPSLVLEDILVSVQDREVARIGGSVPLTVLGADEAATMDVRARMERFPLELVRQLLPAWQVEGGRLTGDLLVSGTLQAPDVSGGLTVQADRVVAPQERLNPLTDIVVDLRVEGRTIRLAQGQARSARGGDVQLTGEAQLQAIWPLRLDPVDVRVEVRQASVDVRPSGSLQLAGTFTGQLRWAGAWTSDSRPVLSGRLGVRDGRVTVWGFGLGSGTSGPPLDGPGAVRLPETLERAEGRPAAAGGIPLDVTVEAEQPLRLEVPAIGGTALAEGAVRLTGTTDSPALAGEVLLAQARIRYFGREFAIERGRLTFSPSRGLVPEVDLDATTSTPEGPVRVHVEGTTTDPTQLRLSSQPEMSREEILALLLPGAGPAEADARQRWIAGVNEQLAAWAMGPLEEAVRTALGLDEVALVPGTESGSLRLLAGKYLDPGRLYVRYRRELLDPEGSQSFELSYRLKPDLTWRLSWGDEDGEGAFRVGLDWQHSF</sequence>
<name>A0ABZ1BPV2_9FIRM</name>
<dbReference type="PANTHER" id="PTHR36985:SF1">
    <property type="entry name" value="TRANSLOCATION AND ASSEMBLY MODULE SUBUNIT TAMB"/>
    <property type="match status" value="1"/>
</dbReference>
<keyword evidence="8" id="KW-1185">Reference proteome</keyword>
<evidence type="ECO:0000256" key="3">
    <source>
        <dbReference type="ARBA" id="ARBA00022989"/>
    </source>
</evidence>
<feature type="region of interest" description="Disordered" evidence="5">
    <location>
        <begin position="125"/>
        <end position="150"/>
    </location>
</feature>
<protein>
    <submittedName>
        <fullName evidence="7">Translocation/assembly module TamB domain-containing protein</fullName>
    </submittedName>
</protein>
<evidence type="ECO:0000256" key="5">
    <source>
        <dbReference type="SAM" id="MobiDB-lite"/>
    </source>
</evidence>
<keyword evidence="2" id="KW-0812">Transmembrane</keyword>
<dbReference type="Proteomes" id="UP001333102">
    <property type="component" value="Chromosome"/>
</dbReference>
<accession>A0ABZ1BPV2</accession>
<evidence type="ECO:0000256" key="4">
    <source>
        <dbReference type="ARBA" id="ARBA00023136"/>
    </source>
</evidence>
<dbReference type="RefSeq" id="WP_324669232.1">
    <property type="nucleotide sequence ID" value="NZ_CP141614.1"/>
</dbReference>
<dbReference type="EMBL" id="CP141614">
    <property type="protein sequence ID" value="WRP14846.1"/>
    <property type="molecule type" value="Genomic_DNA"/>
</dbReference>
<evidence type="ECO:0000313" key="8">
    <source>
        <dbReference type="Proteomes" id="UP001333102"/>
    </source>
</evidence>
<feature type="domain" description="Translocation and assembly module TamB C-terminal" evidence="6">
    <location>
        <begin position="816"/>
        <end position="1179"/>
    </location>
</feature>
<gene>
    <name evidence="7" type="ORF">VLY81_01355</name>
</gene>
<evidence type="ECO:0000256" key="1">
    <source>
        <dbReference type="ARBA" id="ARBA00004167"/>
    </source>
</evidence>
<evidence type="ECO:0000259" key="6">
    <source>
        <dbReference type="Pfam" id="PF04357"/>
    </source>
</evidence>
<dbReference type="Pfam" id="PF04357">
    <property type="entry name" value="TamB"/>
    <property type="match status" value="1"/>
</dbReference>
<evidence type="ECO:0000256" key="2">
    <source>
        <dbReference type="ARBA" id="ARBA00022692"/>
    </source>
</evidence>
<reference evidence="8" key="1">
    <citation type="submission" date="2023-12" db="EMBL/GenBank/DDBJ databases">
        <title>Novel isolates from deep terrestrial aquifers shed light on the physiology and ecology of the class Limnochordia.</title>
        <authorList>
            <person name="Karnachuk O.V."/>
            <person name="Lukina A.P."/>
            <person name="Avakyan M.R."/>
            <person name="Kadnikov V."/>
            <person name="Begmatov S."/>
            <person name="Beletsky A.V."/>
            <person name="Mardanov A.V."/>
            <person name="Ravin N.V."/>
        </authorList>
    </citation>
    <scope>NUCLEOTIDE SEQUENCE [LARGE SCALE GENOMIC DNA]</scope>
    <source>
        <strain evidence="8">LN</strain>
    </source>
</reference>
<dbReference type="InterPro" id="IPR007452">
    <property type="entry name" value="TamB_C"/>
</dbReference>
<proteinExistence type="predicted"/>
<organism evidence="7 8">
    <name type="scientific">Geochorda subterranea</name>
    <dbReference type="NCBI Taxonomy" id="3109564"/>
    <lineage>
        <taxon>Bacteria</taxon>
        <taxon>Bacillati</taxon>
        <taxon>Bacillota</taxon>
        <taxon>Limnochordia</taxon>
        <taxon>Limnochordales</taxon>
        <taxon>Geochordaceae</taxon>
        <taxon>Geochorda</taxon>
    </lineage>
</organism>
<evidence type="ECO:0000313" key="7">
    <source>
        <dbReference type="EMBL" id="WRP14846.1"/>
    </source>
</evidence>
<dbReference type="PANTHER" id="PTHR36985">
    <property type="entry name" value="TRANSLOCATION AND ASSEMBLY MODULE SUBUNIT TAMB"/>
    <property type="match status" value="1"/>
</dbReference>
<comment type="subcellular location">
    <subcellularLocation>
        <location evidence="1">Membrane</location>
        <topology evidence="1">Single-pass membrane protein</topology>
    </subcellularLocation>
</comment>
<keyword evidence="3" id="KW-1133">Transmembrane helix</keyword>